<gene>
    <name evidence="1" type="ORF">ACFOW9_15150</name>
</gene>
<dbReference type="RefSeq" id="WP_230065839.1">
    <property type="nucleotide sequence ID" value="NZ_BAABLL010000010.1"/>
</dbReference>
<comment type="caution">
    <text evidence="1">The sequence shown here is derived from an EMBL/GenBank/DDBJ whole genome shotgun (WGS) entry which is preliminary data.</text>
</comment>
<sequence length="312" mass="34626">MFHPETFPAELRSGPFTTGQAMALGVSLGKLRHRQILTLSRGIKTVNPAALSLALLARPYSQVSGHSAVSHATAFEIWGFPGFMPARDSTLIHVSRQAPYDEPRRRGVQGHTTHLWDEELACLDGLWITSRVRTWLDCSRQMSVDQLVVVADHLVRIPRPQFELRSQPYASLGELAAILERHKGTPGIQKARQALELARVGSDSAPESLLRLAVTYAGLPDPLINVPIQLAPGIERTPDQAYPEYRVAVEYDGGTHSDPWQVQKDIARSEDFTNHGWLEVRISKQHMGDNAKAALQKISAALYSRGWRPTPN</sequence>
<dbReference type="EMBL" id="JBHSCQ010000022">
    <property type="protein sequence ID" value="MFC4266945.1"/>
    <property type="molecule type" value="Genomic_DNA"/>
</dbReference>
<accession>A0ABV8R3A1</accession>
<dbReference type="Gene3D" id="3.40.960.10">
    <property type="entry name" value="VSR Endonuclease"/>
    <property type="match status" value="1"/>
</dbReference>
<evidence type="ECO:0000313" key="2">
    <source>
        <dbReference type="Proteomes" id="UP001595773"/>
    </source>
</evidence>
<dbReference type="SUPFAM" id="SSF52980">
    <property type="entry name" value="Restriction endonuclease-like"/>
    <property type="match status" value="1"/>
</dbReference>
<protein>
    <submittedName>
        <fullName evidence="1">Endonuclease domain-containing protein</fullName>
    </submittedName>
</protein>
<reference evidence="2" key="1">
    <citation type="journal article" date="2019" name="Int. J. Syst. Evol. Microbiol.">
        <title>The Global Catalogue of Microorganisms (GCM) 10K type strain sequencing project: providing services to taxonomists for standard genome sequencing and annotation.</title>
        <authorList>
            <consortium name="The Broad Institute Genomics Platform"/>
            <consortium name="The Broad Institute Genome Sequencing Center for Infectious Disease"/>
            <person name="Wu L."/>
            <person name="Ma J."/>
        </authorList>
    </citation>
    <scope>NUCLEOTIDE SEQUENCE [LARGE SCALE GENOMIC DNA]</scope>
    <source>
        <strain evidence="2">CGMCC 1.10698</strain>
    </source>
</reference>
<dbReference type="InterPro" id="IPR011335">
    <property type="entry name" value="Restrct_endonuc-II-like"/>
</dbReference>
<proteinExistence type="predicted"/>
<name>A0ABV8R3A1_9MICC</name>
<organism evidence="1 2">
    <name type="scientific">Arthrobacter cryoconiti</name>
    <dbReference type="NCBI Taxonomy" id="748907"/>
    <lineage>
        <taxon>Bacteria</taxon>
        <taxon>Bacillati</taxon>
        <taxon>Actinomycetota</taxon>
        <taxon>Actinomycetes</taxon>
        <taxon>Micrococcales</taxon>
        <taxon>Micrococcaceae</taxon>
        <taxon>Arthrobacter</taxon>
    </lineage>
</organism>
<evidence type="ECO:0000313" key="1">
    <source>
        <dbReference type="EMBL" id="MFC4266945.1"/>
    </source>
</evidence>
<keyword evidence="1" id="KW-0255">Endonuclease</keyword>
<dbReference type="GO" id="GO:0004519">
    <property type="term" value="F:endonuclease activity"/>
    <property type="evidence" value="ECO:0007669"/>
    <property type="project" value="UniProtKB-KW"/>
</dbReference>
<dbReference type="Proteomes" id="UP001595773">
    <property type="component" value="Unassembled WGS sequence"/>
</dbReference>
<keyword evidence="1" id="KW-0540">Nuclease</keyword>
<keyword evidence="1" id="KW-0378">Hydrolase</keyword>
<keyword evidence="2" id="KW-1185">Reference proteome</keyword>